<sequence length="143" mass="15542">MLNIKQKPQLVINGNIQSNANVVLSKMWLPRSISGFLKVVTIFILNMEFGPGILRVTPRKAGTWFSPRIAQAGVYHPTGKVSVASGNVTVINIQFLYQAGVDKKLLRMSGNISDLIRVAGHGVNQVVIIDSINGEIVLKHLAA</sequence>
<dbReference type="Proteomes" id="UP000236340">
    <property type="component" value="Unassembled WGS sequence"/>
</dbReference>
<evidence type="ECO:0000313" key="2">
    <source>
        <dbReference type="Proteomes" id="UP000236340"/>
    </source>
</evidence>
<gene>
    <name evidence="1" type="ORF">C2E25_12450</name>
</gene>
<proteinExistence type="predicted"/>
<evidence type="ECO:0000313" key="1">
    <source>
        <dbReference type="EMBL" id="PNU19464.1"/>
    </source>
</evidence>
<dbReference type="EMBL" id="PPFX01000030">
    <property type="protein sequence ID" value="PNU19464.1"/>
    <property type="molecule type" value="Genomic_DNA"/>
</dbReference>
<accession>A0A2K2H828</accession>
<protein>
    <submittedName>
        <fullName evidence="1">Uncharacterized protein</fullName>
    </submittedName>
</protein>
<name>A0A2K2H828_9BACT</name>
<comment type="caution">
    <text evidence="1">The sequence shown here is derived from an EMBL/GenBank/DDBJ whole genome shotgun (WGS) entry which is preliminary data.</text>
</comment>
<dbReference type="AlphaFoldDB" id="A0A2K2H828"/>
<reference evidence="1 2" key="1">
    <citation type="journal article" date="2018" name="Genome Announc.">
        <title>Genome Sequence of Geothermobacter sp. HR-1 Iron Reducer from the Loihi Seamount.</title>
        <authorList>
            <person name="Smith H."/>
            <person name="Abuyen K."/>
            <person name="Tremblay J."/>
            <person name="Savalia P."/>
            <person name="Perez-Rodriguez I."/>
            <person name="Emerson D."/>
            <person name="Tully B."/>
            <person name="Amend J."/>
        </authorList>
    </citation>
    <scope>NUCLEOTIDE SEQUENCE [LARGE SCALE GENOMIC DNA]</scope>
    <source>
        <strain evidence="1 2">HR-1</strain>
    </source>
</reference>
<organism evidence="1 2">
    <name type="scientific">Geothermobacter hydrogeniphilus</name>
    <dbReference type="NCBI Taxonomy" id="1969733"/>
    <lineage>
        <taxon>Bacteria</taxon>
        <taxon>Pseudomonadati</taxon>
        <taxon>Thermodesulfobacteriota</taxon>
        <taxon>Desulfuromonadia</taxon>
        <taxon>Desulfuromonadales</taxon>
        <taxon>Geothermobacteraceae</taxon>
        <taxon>Geothermobacter</taxon>
    </lineage>
</organism>